<feature type="compositionally biased region" description="Low complexity" evidence="1">
    <location>
        <begin position="1137"/>
        <end position="1160"/>
    </location>
</feature>
<feature type="region of interest" description="Disordered" evidence="1">
    <location>
        <begin position="796"/>
        <end position="839"/>
    </location>
</feature>
<dbReference type="Proteomes" id="UP000075881">
    <property type="component" value="Unassembled WGS sequence"/>
</dbReference>
<feature type="region of interest" description="Disordered" evidence="1">
    <location>
        <begin position="175"/>
        <end position="226"/>
    </location>
</feature>
<feature type="region of interest" description="Disordered" evidence="1">
    <location>
        <begin position="520"/>
        <end position="589"/>
    </location>
</feature>
<feature type="region of interest" description="Disordered" evidence="1">
    <location>
        <begin position="242"/>
        <end position="301"/>
    </location>
</feature>
<feature type="compositionally biased region" description="Polar residues" evidence="1">
    <location>
        <begin position="274"/>
        <end position="286"/>
    </location>
</feature>
<dbReference type="STRING" id="43041.A0A182K1M6"/>
<name>A0A182K1M6_9DIPT</name>
<feature type="compositionally biased region" description="Low complexity" evidence="1">
    <location>
        <begin position="198"/>
        <end position="216"/>
    </location>
</feature>
<accession>A0A182K1M6</accession>
<feature type="compositionally biased region" description="Low complexity" evidence="1">
    <location>
        <begin position="748"/>
        <end position="760"/>
    </location>
</feature>
<dbReference type="VEuPathDB" id="VectorBase:ACHR004660"/>
<feature type="compositionally biased region" description="Low complexity" evidence="1">
    <location>
        <begin position="1171"/>
        <end position="1181"/>
    </location>
</feature>
<dbReference type="AlphaFoldDB" id="A0A182K1M6"/>
<keyword evidence="3" id="KW-1185">Reference proteome</keyword>
<feature type="compositionally biased region" description="Low complexity" evidence="1">
    <location>
        <begin position="805"/>
        <end position="814"/>
    </location>
</feature>
<evidence type="ECO:0000313" key="3">
    <source>
        <dbReference type="Proteomes" id="UP000075881"/>
    </source>
</evidence>
<feature type="compositionally biased region" description="Low complexity" evidence="1">
    <location>
        <begin position="569"/>
        <end position="586"/>
    </location>
</feature>
<proteinExistence type="predicted"/>
<protein>
    <submittedName>
        <fullName evidence="2">Uncharacterized protein</fullName>
    </submittedName>
</protein>
<feature type="region of interest" description="Disordered" evidence="1">
    <location>
        <begin position="858"/>
        <end position="883"/>
    </location>
</feature>
<evidence type="ECO:0000256" key="1">
    <source>
        <dbReference type="SAM" id="MobiDB-lite"/>
    </source>
</evidence>
<feature type="region of interest" description="Disordered" evidence="1">
    <location>
        <begin position="1109"/>
        <end position="1189"/>
    </location>
</feature>
<feature type="region of interest" description="Disordered" evidence="1">
    <location>
        <begin position="93"/>
        <end position="112"/>
    </location>
</feature>
<evidence type="ECO:0000313" key="2">
    <source>
        <dbReference type="EnsemblMetazoa" id="ACHR004660-PA"/>
    </source>
</evidence>
<feature type="region of interest" description="Disordered" evidence="1">
    <location>
        <begin position="733"/>
        <end position="782"/>
    </location>
</feature>
<organism evidence="2 3">
    <name type="scientific">Anopheles christyi</name>
    <dbReference type="NCBI Taxonomy" id="43041"/>
    <lineage>
        <taxon>Eukaryota</taxon>
        <taxon>Metazoa</taxon>
        <taxon>Ecdysozoa</taxon>
        <taxon>Arthropoda</taxon>
        <taxon>Hexapoda</taxon>
        <taxon>Insecta</taxon>
        <taxon>Pterygota</taxon>
        <taxon>Neoptera</taxon>
        <taxon>Endopterygota</taxon>
        <taxon>Diptera</taxon>
        <taxon>Nematocera</taxon>
        <taxon>Culicoidea</taxon>
        <taxon>Culicidae</taxon>
        <taxon>Anophelinae</taxon>
        <taxon>Anopheles</taxon>
    </lineage>
</organism>
<feature type="region of interest" description="Disordered" evidence="1">
    <location>
        <begin position="1052"/>
        <end position="1094"/>
    </location>
</feature>
<feature type="compositionally biased region" description="Low complexity" evidence="1">
    <location>
        <begin position="1067"/>
        <end position="1083"/>
    </location>
</feature>
<sequence length="1251" mass="132636">MLEAPLPPHATLPIALVPLTKSSPERRITQKEIIAGEERPKFLTIKQVQDSGSQDGDGKGGGGDSGATVSHTPQRYIVETITMTTVTERRIVQKEQEQDSPTRPNKSAPFGSFGAVEVSTVASSTPSKVMPALSTTLSPIVPAGNEGGSTAVPTVAGGASTSLATSATSHDYRLLQQQQQQQQHKGIRTGQTMVSGEGSASQQQQQATATSASTGQYETAKHKPLSTAQAISGILKGGKLWKNEQQHHQHQQQQQQQQIQQQQQHQAHQQQQQPSTVQNDDSTAVTSDEETSSKRSVRFNEESTIREACCDGEVQSGLGEGEMGTCRAINYMSDTLKRHSSGLFHNALRPNSAVRQLFPSSAIQPLLTTTISGAGPTTPSTTVGMVTATCGSNAQTVTTNTIGSGAAMCPAALSAAHSTVLTQEALKAFDDAKKAAGLVHQHSLTSNSGSMSNIPNSAAAALALSATAGTAVTGGPGETDTIRRSIERNALRRSLIKYEPKKKIPVKDVTSLEERIRQLTCDIDDPIDETGGGEGSDQAGDGELSEMERRDSPAGEENPQQPKYIPDKSFSPSSSASSSSSGSNGSTYKKITDLFHRDRRQEKIPEADENPIVIIPQDCRCPAGPDIGMGVQIQGAHTQIHQPPQQRHVDSRRQFLSTLAPLTACVAGQRDDLSYYTLAHPGDRSSMASSQSTEYSIGDIDAALHDDDGKKVAPDVIAGTPGQESDELAAFVQQEGARTERLKKRYSAETSTSAPASGAGSDDDEQNDYGFNSRPSVRGIKPRFGSTNEILQQMQAQLAAPTPPQTKSQSTTVPAQTQPIQSNTLPRPSMHVAAAKQQITTHQHTASWSYYPAVDPATQSKGVTHQPQQAAGTVQQASGASVPSAAQPNMLAAVDPHGNYYHIPVQTRHSYHGQEAIYQNCANLPLGVQASAVQVQSHQIHTQHQAVHTAHHIHQMTDTATYGKFARSPTRRPESPPPLRNYHQTMVLIPYNAETYHRYTAQEQENYRRQHNIVEYQQVTQQTIRVPVGYPLPGMQLHVVAAGARAGLPPHYSTLPRLGTNTAPVNASTGTGPSTQTTPAPSQGKPPAYSQYPSEGKAGVVKFTERGAPEGAASVQPSDANQLLSPTGQGHGPPGMPTSMASSSSATTTAGTTAGAVPSGVGSGSQGSTGGVVAAGSQSGGNMPNTSQQQTQGAVFYAMNIKLTIRLERETELSDSAETQCEQQQGAIEEGETDHVTQPIGIGYHSTGAAL</sequence>
<feature type="region of interest" description="Disordered" evidence="1">
    <location>
        <begin position="31"/>
        <end position="74"/>
    </location>
</feature>
<reference evidence="3" key="1">
    <citation type="submission" date="2013-03" db="EMBL/GenBank/DDBJ databases">
        <title>The Genome Sequence of Anopheles christyi ACHKN1017.</title>
        <authorList>
            <consortium name="The Broad Institute Genomics Platform"/>
            <person name="Neafsey D.E."/>
            <person name="Besansky N."/>
            <person name="Walker B."/>
            <person name="Young S.K."/>
            <person name="Zeng Q."/>
            <person name="Gargeya S."/>
            <person name="Fitzgerald M."/>
            <person name="Haas B."/>
            <person name="Abouelleil A."/>
            <person name="Allen A.W."/>
            <person name="Alvarado L."/>
            <person name="Arachchi H.M."/>
            <person name="Berlin A.M."/>
            <person name="Chapman S.B."/>
            <person name="Gainer-Dewar J."/>
            <person name="Goldberg J."/>
            <person name="Griggs A."/>
            <person name="Gujja S."/>
            <person name="Hansen M."/>
            <person name="Howarth C."/>
            <person name="Imamovic A."/>
            <person name="Ireland A."/>
            <person name="Larimer J."/>
            <person name="McCowan C."/>
            <person name="Murphy C."/>
            <person name="Pearson M."/>
            <person name="Poon T.W."/>
            <person name="Priest M."/>
            <person name="Roberts A."/>
            <person name="Saif S."/>
            <person name="Shea T."/>
            <person name="Sisk P."/>
            <person name="Sykes S."/>
            <person name="Wortman J."/>
            <person name="Nusbaum C."/>
            <person name="Birren B."/>
        </authorList>
    </citation>
    <scope>NUCLEOTIDE SEQUENCE [LARGE SCALE GENOMIC DNA]</scope>
    <source>
        <strain evidence="3">ACHKN1017</strain>
    </source>
</reference>
<feature type="compositionally biased region" description="Polar residues" evidence="1">
    <location>
        <begin position="815"/>
        <end position="826"/>
    </location>
</feature>
<feature type="compositionally biased region" description="Gly residues" evidence="1">
    <location>
        <begin position="1161"/>
        <end position="1170"/>
    </location>
</feature>
<reference evidence="2" key="2">
    <citation type="submission" date="2020-05" db="UniProtKB">
        <authorList>
            <consortium name="EnsemblMetazoa"/>
        </authorList>
    </citation>
    <scope>IDENTIFICATION</scope>
    <source>
        <strain evidence="2">ACHKN1017</strain>
    </source>
</reference>
<feature type="compositionally biased region" description="Polar residues" evidence="1">
    <location>
        <begin position="1115"/>
        <end position="1128"/>
    </location>
</feature>
<feature type="compositionally biased region" description="Low complexity" evidence="1">
    <location>
        <begin position="251"/>
        <end position="273"/>
    </location>
</feature>
<dbReference type="EnsemblMetazoa" id="ACHR004660-RA">
    <property type="protein sequence ID" value="ACHR004660-PA"/>
    <property type="gene ID" value="ACHR004660"/>
</dbReference>
<feature type="compositionally biased region" description="Basic and acidic residues" evidence="1">
    <location>
        <begin position="31"/>
        <end position="41"/>
    </location>
</feature>